<evidence type="ECO:0000313" key="1">
    <source>
        <dbReference type="EMBL" id="PKK87319.1"/>
    </source>
</evidence>
<comment type="caution">
    <text evidence="1">The sequence shown here is derived from an EMBL/GenBank/DDBJ whole genome shotgun (WGS) entry which is preliminary data.</text>
</comment>
<organism evidence="1 2">
    <name type="scientific">Candidatus Wallbacteria bacterium HGW-Wallbacteria-1</name>
    <dbReference type="NCBI Taxonomy" id="2013854"/>
    <lineage>
        <taxon>Bacteria</taxon>
        <taxon>Candidatus Walliibacteriota</taxon>
    </lineage>
</organism>
<accession>A0A2N1PG60</accession>
<dbReference type="EMBL" id="PGXC01000170">
    <property type="protein sequence ID" value="PKK87319.1"/>
    <property type="molecule type" value="Genomic_DNA"/>
</dbReference>
<name>A0A2N1PG60_9BACT</name>
<feature type="non-terminal residue" evidence="1">
    <location>
        <position position="64"/>
    </location>
</feature>
<sequence length="64" mass="7598">MSIMGWRMKYHKSNVKVALFGTCRIAFTRNHFSCTDFDNAISFVHTTKEILQLFRFITRQIEIP</sequence>
<dbReference type="Proteomes" id="UP000233256">
    <property type="component" value="Unassembled WGS sequence"/>
</dbReference>
<reference evidence="1 2" key="1">
    <citation type="journal article" date="2017" name="ISME J.">
        <title>Potential for microbial H2 and metal transformations associated with novel bacteria and archaea in deep terrestrial subsurface sediments.</title>
        <authorList>
            <person name="Hernsdorf A.W."/>
            <person name="Amano Y."/>
            <person name="Miyakawa K."/>
            <person name="Ise K."/>
            <person name="Suzuki Y."/>
            <person name="Anantharaman K."/>
            <person name="Probst A."/>
            <person name="Burstein D."/>
            <person name="Thomas B.C."/>
            <person name="Banfield J.F."/>
        </authorList>
    </citation>
    <scope>NUCLEOTIDE SEQUENCE [LARGE SCALE GENOMIC DNA]</scope>
    <source>
        <strain evidence="1">HGW-Wallbacteria-1</strain>
    </source>
</reference>
<proteinExistence type="predicted"/>
<evidence type="ECO:0000313" key="2">
    <source>
        <dbReference type="Proteomes" id="UP000233256"/>
    </source>
</evidence>
<protein>
    <submittedName>
        <fullName evidence="1">Uncharacterized protein</fullName>
    </submittedName>
</protein>
<dbReference type="AlphaFoldDB" id="A0A2N1PG60"/>
<gene>
    <name evidence="1" type="ORF">CVV64_22285</name>
</gene>